<dbReference type="Proteomes" id="UP000000488">
    <property type="component" value="Chromosome"/>
</dbReference>
<accession>F8CQI9</accession>
<dbReference type="AlphaFoldDB" id="F8CQI9"/>
<dbReference type="HOGENOM" id="CLU_3120165_0_0_7"/>
<dbReference type="STRING" id="483219.LILAB_24130"/>
<evidence type="ECO:0000313" key="1">
    <source>
        <dbReference type="EMBL" id="AEI66721.1"/>
    </source>
</evidence>
<reference evidence="1 2" key="1">
    <citation type="journal article" date="2011" name="J. Bacteriol.">
        <title>Genome sequence of the halotolerant marine bacterium Myxococcus fulvus HW-1.</title>
        <authorList>
            <person name="Li Z.F."/>
            <person name="Li X."/>
            <person name="Liu H."/>
            <person name="Liu X."/>
            <person name="Han K."/>
            <person name="Wu Z.H."/>
            <person name="Hu W."/>
            <person name="Li F.F."/>
            <person name="Li Y.Z."/>
        </authorList>
    </citation>
    <scope>NUCLEOTIDE SEQUENCE [LARGE SCALE GENOMIC DNA]</scope>
    <source>
        <strain evidence="2">ATCC BAA-855 / HW-1</strain>
    </source>
</reference>
<proteinExistence type="predicted"/>
<dbReference type="KEGG" id="mfu:LILAB_24130"/>
<name>F8CQI9_MYXFH</name>
<organism evidence="1 2">
    <name type="scientific">Myxococcus fulvus (strain ATCC BAA-855 / HW-1)</name>
    <dbReference type="NCBI Taxonomy" id="483219"/>
    <lineage>
        <taxon>Bacteria</taxon>
        <taxon>Pseudomonadati</taxon>
        <taxon>Myxococcota</taxon>
        <taxon>Myxococcia</taxon>
        <taxon>Myxococcales</taxon>
        <taxon>Cystobacterineae</taxon>
        <taxon>Myxococcaceae</taxon>
        <taxon>Myxococcus</taxon>
    </lineage>
</organism>
<gene>
    <name evidence="1" type="ordered locus">LILAB_24130</name>
</gene>
<sequence>MAARIQARAYVFQDMPPPASGVPLPTTEERERIARWAREGAPLCADAGGI</sequence>
<protein>
    <submittedName>
        <fullName evidence="1">Uncharacterized protein</fullName>
    </submittedName>
</protein>
<evidence type="ECO:0000313" key="2">
    <source>
        <dbReference type="Proteomes" id="UP000000488"/>
    </source>
</evidence>
<dbReference type="EMBL" id="CP002830">
    <property type="protein sequence ID" value="AEI66721.1"/>
    <property type="molecule type" value="Genomic_DNA"/>
</dbReference>